<feature type="transmembrane region" description="Helical" evidence="8">
    <location>
        <begin position="66"/>
        <end position="86"/>
    </location>
</feature>
<dbReference type="PANTHER" id="PTHR30506">
    <property type="entry name" value="INNER MEMBRANE PROTEIN"/>
    <property type="match status" value="1"/>
</dbReference>
<evidence type="ECO:0000256" key="6">
    <source>
        <dbReference type="ARBA" id="ARBA00023136"/>
    </source>
</evidence>
<feature type="transmembrane region" description="Helical" evidence="8">
    <location>
        <begin position="181"/>
        <end position="200"/>
    </location>
</feature>
<feature type="transmembrane region" description="Helical" evidence="8">
    <location>
        <begin position="157"/>
        <end position="175"/>
    </location>
</feature>
<comment type="similarity">
    <text evidence="2">Belongs to the UPF0126 family.</text>
</comment>
<evidence type="ECO:0000256" key="7">
    <source>
        <dbReference type="SAM" id="MobiDB-lite"/>
    </source>
</evidence>
<reference evidence="10 11" key="1">
    <citation type="submission" date="2020-05" db="EMBL/GenBank/DDBJ databases">
        <title>Descriptions of Corynebacterium xxxx sp. nov., Corynebacterium yyyy sp. nov. and Corynebacterium zzzz sp. nov.</title>
        <authorList>
            <person name="Zhang G."/>
        </authorList>
    </citation>
    <scope>NUCLEOTIDE SEQUENCE [LARGE SCALE GENOMIC DNA]</scope>
    <source>
        <strain evidence="11">zg-913</strain>
    </source>
</reference>
<keyword evidence="6 8" id="KW-0472">Membrane</keyword>
<keyword evidence="4 8" id="KW-0812">Transmembrane</keyword>
<name>A0A7H0K997_9CORY</name>
<dbReference type="GO" id="GO:0005886">
    <property type="term" value="C:plasma membrane"/>
    <property type="evidence" value="ECO:0007669"/>
    <property type="project" value="UniProtKB-SubCell"/>
</dbReference>
<feature type="domain" description="Glycine transporter" evidence="9">
    <location>
        <begin position="13"/>
        <end position="85"/>
    </location>
</feature>
<dbReference type="PANTHER" id="PTHR30506:SF3">
    <property type="entry name" value="UPF0126 INNER MEMBRANE PROTEIN YADS-RELATED"/>
    <property type="match status" value="1"/>
</dbReference>
<evidence type="ECO:0000256" key="3">
    <source>
        <dbReference type="ARBA" id="ARBA00022475"/>
    </source>
</evidence>
<protein>
    <submittedName>
        <fullName evidence="10">Trimeric intracellular cation channel family protein</fullName>
    </submittedName>
</protein>
<keyword evidence="3" id="KW-1003">Cell membrane</keyword>
<sequence>MEISDTVSNLYFVLEYTGVLLAATVGGTVAKRMNFDIVGFAFIAYISSLAGGLIRDAILNDGPAAALTNPGYLITATLGAAIAYTVTLRGKLWENFRFYADIITIGVWAVAGTLKGLVAELSWVPCLLLAVITATGGTMMRDIALRRVPSLFTAQKMTVFPAIISSVIMLVMNHFDLVREGMLAAAIAAPIFAIAVYYGGDRFSFLQTKHIERPLEQKIGDALGTHTDEAEPRDNGEDVTRALENSSDEELLRALRILLQNEVRERTESIT</sequence>
<comment type="subcellular location">
    <subcellularLocation>
        <location evidence="1">Cell membrane</location>
        <topology evidence="1">Multi-pass membrane protein</topology>
    </subcellularLocation>
</comment>
<dbReference type="RefSeq" id="WP_181192022.1">
    <property type="nucleotide sequence ID" value="NZ_JABFED010000002.1"/>
</dbReference>
<evidence type="ECO:0000256" key="5">
    <source>
        <dbReference type="ARBA" id="ARBA00022989"/>
    </source>
</evidence>
<gene>
    <name evidence="10" type="ORF">HMA55_05370</name>
</gene>
<feature type="transmembrane region" description="Helical" evidence="8">
    <location>
        <begin position="37"/>
        <end position="54"/>
    </location>
</feature>
<evidence type="ECO:0000256" key="8">
    <source>
        <dbReference type="SAM" id="Phobius"/>
    </source>
</evidence>
<feature type="compositionally biased region" description="Basic and acidic residues" evidence="7">
    <location>
        <begin position="226"/>
        <end position="241"/>
    </location>
</feature>
<dbReference type="EMBL" id="JABFED010000002">
    <property type="protein sequence ID" value="MBA1837337.1"/>
    <property type="molecule type" value="Genomic_DNA"/>
</dbReference>
<feature type="transmembrane region" description="Helical" evidence="8">
    <location>
        <begin position="98"/>
        <end position="116"/>
    </location>
</feature>
<feature type="domain" description="Glycine transporter" evidence="9">
    <location>
        <begin position="99"/>
        <end position="173"/>
    </location>
</feature>
<evidence type="ECO:0000256" key="4">
    <source>
        <dbReference type="ARBA" id="ARBA00022692"/>
    </source>
</evidence>
<evidence type="ECO:0000256" key="2">
    <source>
        <dbReference type="ARBA" id="ARBA00008193"/>
    </source>
</evidence>
<dbReference type="AlphaFoldDB" id="A0A7H0K997"/>
<evidence type="ECO:0000259" key="9">
    <source>
        <dbReference type="Pfam" id="PF03458"/>
    </source>
</evidence>
<dbReference type="Proteomes" id="UP000577408">
    <property type="component" value="Unassembled WGS sequence"/>
</dbReference>
<comment type="caution">
    <text evidence="10">The sequence shown here is derived from an EMBL/GenBank/DDBJ whole genome shotgun (WGS) entry which is preliminary data.</text>
</comment>
<accession>A0A7H0K997</accession>
<feature type="transmembrane region" description="Helical" evidence="8">
    <location>
        <begin position="122"/>
        <end position="145"/>
    </location>
</feature>
<keyword evidence="11" id="KW-1185">Reference proteome</keyword>
<proteinExistence type="inferred from homology"/>
<evidence type="ECO:0000256" key="1">
    <source>
        <dbReference type="ARBA" id="ARBA00004651"/>
    </source>
</evidence>
<evidence type="ECO:0000313" key="11">
    <source>
        <dbReference type="Proteomes" id="UP000577408"/>
    </source>
</evidence>
<dbReference type="InterPro" id="IPR005115">
    <property type="entry name" value="Gly_transporter"/>
</dbReference>
<keyword evidence="5 8" id="KW-1133">Transmembrane helix</keyword>
<organism evidence="10 11">
    <name type="scientific">Corynebacterium wankanglinii</name>
    <dbReference type="NCBI Taxonomy" id="2735136"/>
    <lineage>
        <taxon>Bacteria</taxon>
        <taxon>Bacillati</taxon>
        <taxon>Actinomycetota</taxon>
        <taxon>Actinomycetes</taxon>
        <taxon>Mycobacteriales</taxon>
        <taxon>Corynebacteriaceae</taxon>
        <taxon>Corynebacterium</taxon>
    </lineage>
</organism>
<feature type="transmembrane region" description="Helical" evidence="8">
    <location>
        <begin position="12"/>
        <end position="30"/>
    </location>
</feature>
<evidence type="ECO:0000313" key="10">
    <source>
        <dbReference type="EMBL" id="MBA1837337.1"/>
    </source>
</evidence>
<dbReference type="Pfam" id="PF03458">
    <property type="entry name" value="Gly_transporter"/>
    <property type="match status" value="2"/>
</dbReference>
<feature type="region of interest" description="Disordered" evidence="7">
    <location>
        <begin position="224"/>
        <end position="245"/>
    </location>
</feature>